<keyword evidence="4" id="KW-1003">Cell membrane</keyword>
<keyword evidence="12" id="KW-0812">Transmembrane</keyword>
<comment type="subcellular location">
    <subcellularLocation>
        <location evidence="2">Cell membrane</location>
        <topology evidence="2">Multi-pass membrane protein</topology>
    </subcellularLocation>
</comment>
<keyword evidence="6" id="KW-0808">Transferase</keyword>
<evidence type="ECO:0000256" key="6">
    <source>
        <dbReference type="ARBA" id="ARBA00022679"/>
    </source>
</evidence>
<dbReference type="GO" id="GO:0004721">
    <property type="term" value="F:phosphoprotein phosphatase activity"/>
    <property type="evidence" value="ECO:0007669"/>
    <property type="project" value="TreeGrafter"/>
</dbReference>
<evidence type="ECO:0000256" key="7">
    <source>
        <dbReference type="ARBA" id="ARBA00022741"/>
    </source>
</evidence>
<dbReference type="PANTHER" id="PTHR45453">
    <property type="entry name" value="PHOSPHATE REGULON SENSOR PROTEIN PHOR"/>
    <property type="match status" value="1"/>
</dbReference>
<dbReference type="SMART" id="SM00388">
    <property type="entry name" value="HisKA"/>
    <property type="match status" value="1"/>
</dbReference>
<dbReference type="InterPro" id="IPR036890">
    <property type="entry name" value="HATPase_C_sf"/>
</dbReference>
<dbReference type="SUPFAM" id="SSF47384">
    <property type="entry name" value="Homodimeric domain of signal transducing histidine kinase"/>
    <property type="match status" value="1"/>
</dbReference>
<dbReference type="FunFam" id="1.10.287.130:FF:000001">
    <property type="entry name" value="Two-component sensor histidine kinase"/>
    <property type="match status" value="1"/>
</dbReference>
<evidence type="ECO:0000256" key="9">
    <source>
        <dbReference type="ARBA" id="ARBA00022840"/>
    </source>
</evidence>
<feature type="transmembrane region" description="Helical" evidence="12">
    <location>
        <begin position="6"/>
        <end position="27"/>
    </location>
</feature>
<dbReference type="InterPro" id="IPR005467">
    <property type="entry name" value="His_kinase_dom"/>
</dbReference>
<proteinExistence type="predicted"/>
<dbReference type="PROSITE" id="PS50885">
    <property type="entry name" value="HAMP"/>
    <property type="match status" value="1"/>
</dbReference>
<dbReference type="CDD" id="cd00082">
    <property type="entry name" value="HisKA"/>
    <property type="match status" value="1"/>
</dbReference>
<dbReference type="AlphaFoldDB" id="A0AA46PIK5"/>
<dbReference type="Pfam" id="PF00672">
    <property type="entry name" value="HAMP"/>
    <property type="match status" value="1"/>
</dbReference>
<dbReference type="GO" id="GO:0005524">
    <property type="term" value="F:ATP binding"/>
    <property type="evidence" value="ECO:0007669"/>
    <property type="project" value="UniProtKB-KW"/>
</dbReference>
<dbReference type="FunFam" id="3.30.565.10:FF:000006">
    <property type="entry name" value="Sensor histidine kinase WalK"/>
    <property type="match status" value="1"/>
</dbReference>
<dbReference type="Gene3D" id="6.10.340.10">
    <property type="match status" value="1"/>
</dbReference>
<dbReference type="InterPro" id="IPR003660">
    <property type="entry name" value="HAMP_dom"/>
</dbReference>
<feature type="domain" description="Histidine kinase" evidence="13">
    <location>
        <begin position="240"/>
        <end position="456"/>
    </location>
</feature>
<dbReference type="GO" id="GO:0000155">
    <property type="term" value="F:phosphorelay sensor kinase activity"/>
    <property type="evidence" value="ECO:0007669"/>
    <property type="project" value="InterPro"/>
</dbReference>
<keyword evidence="8 15" id="KW-0418">Kinase</keyword>
<evidence type="ECO:0000256" key="11">
    <source>
        <dbReference type="ARBA" id="ARBA00023136"/>
    </source>
</evidence>
<dbReference type="InterPro" id="IPR004358">
    <property type="entry name" value="Sig_transdc_His_kin-like_C"/>
</dbReference>
<dbReference type="InterPro" id="IPR036097">
    <property type="entry name" value="HisK_dim/P_sf"/>
</dbReference>
<accession>A0AA46PIK5</accession>
<dbReference type="Pfam" id="PF00512">
    <property type="entry name" value="HisKA"/>
    <property type="match status" value="1"/>
</dbReference>
<dbReference type="InterPro" id="IPR050351">
    <property type="entry name" value="BphY/WalK/GraS-like"/>
</dbReference>
<evidence type="ECO:0000313" key="16">
    <source>
        <dbReference type="Proteomes" id="UP001163104"/>
    </source>
</evidence>
<dbReference type="SUPFAM" id="SSF55874">
    <property type="entry name" value="ATPase domain of HSP90 chaperone/DNA topoisomerase II/histidine kinase"/>
    <property type="match status" value="1"/>
</dbReference>
<dbReference type="InterPro" id="IPR003661">
    <property type="entry name" value="HisK_dim/P_dom"/>
</dbReference>
<dbReference type="PRINTS" id="PR00344">
    <property type="entry name" value="BCTRLSENSOR"/>
</dbReference>
<feature type="domain" description="HAMP" evidence="14">
    <location>
        <begin position="180"/>
        <end position="232"/>
    </location>
</feature>
<evidence type="ECO:0000256" key="12">
    <source>
        <dbReference type="SAM" id="Phobius"/>
    </source>
</evidence>
<reference evidence="15" key="1">
    <citation type="submission" date="2022-10" db="EMBL/GenBank/DDBJ databases">
        <title>Mechanism of multi-heavy metal repair in Cytobacillus Firmus M7.</title>
        <authorList>
            <person name="Li X."/>
            <person name="Yu C."/>
        </authorList>
    </citation>
    <scope>NUCLEOTIDE SEQUENCE</scope>
    <source>
        <strain evidence="15">M7</strain>
    </source>
</reference>
<dbReference type="PROSITE" id="PS50109">
    <property type="entry name" value="HIS_KIN"/>
    <property type="match status" value="1"/>
</dbReference>
<dbReference type="InterPro" id="IPR003594">
    <property type="entry name" value="HATPase_dom"/>
</dbReference>
<keyword evidence="7" id="KW-0547">Nucleotide-binding</keyword>
<evidence type="ECO:0000256" key="10">
    <source>
        <dbReference type="ARBA" id="ARBA00023012"/>
    </source>
</evidence>
<dbReference type="Pfam" id="PF02518">
    <property type="entry name" value="HATPase_c"/>
    <property type="match status" value="1"/>
</dbReference>
<keyword evidence="11 12" id="KW-0472">Membrane</keyword>
<gene>
    <name evidence="15" type="ORF">OD459_00310</name>
</gene>
<evidence type="ECO:0000256" key="3">
    <source>
        <dbReference type="ARBA" id="ARBA00012438"/>
    </source>
</evidence>
<evidence type="ECO:0000259" key="14">
    <source>
        <dbReference type="PROSITE" id="PS50885"/>
    </source>
</evidence>
<feature type="transmembrane region" description="Helical" evidence="12">
    <location>
        <begin position="160"/>
        <end position="179"/>
    </location>
</feature>
<dbReference type="SMART" id="SM00387">
    <property type="entry name" value="HATPase_c"/>
    <property type="match status" value="1"/>
</dbReference>
<keyword evidence="10" id="KW-0902">Two-component regulatory system</keyword>
<keyword evidence="5" id="KW-0597">Phosphoprotein</keyword>
<dbReference type="Proteomes" id="UP001163104">
    <property type="component" value="Chromosome"/>
</dbReference>
<comment type="catalytic activity">
    <reaction evidence="1">
        <text>ATP + protein L-histidine = ADP + protein N-phospho-L-histidine.</text>
        <dbReference type="EC" id="2.7.13.3"/>
    </reaction>
</comment>
<dbReference type="EMBL" id="CP107027">
    <property type="protein sequence ID" value="UYG95503.1"/>
    <property type="molecule type" value="Genomic_DNA"/>
</dbReference>
<dbReference type="Gene3D" id="3.30.565.10">
    <property type="entry name" value="Histidine kinase-like ATPase, C-terminal domain"/>
    <property type="match status" value="1"/>
</dbReference>
<dbReference type="RefSeq" id="WP_048008669.1">
    <property type="nucleotide sequence ID" value="NZ_CP107027.1"/>
</dbReference>
<evidence type="ECO:0000256" key="8">
    <source>
        <dbReference type="ARBA" id="ARBA00022777"/>
    </source>
</evidence>
<dbReference type="GO" id="GO:0005886">
    <property type="term" value="C:plasma membrane"/>
    <property type="evidence" value="ECO:0007669"/>
    <property type="project" value="UniProtKB-SubCell"/>
</dbReference>
<dbReference type="EC" id="2.7.13.3" evidence="3"/>
<evidence type="ECO:0000313" key="15">
    <source>
        <dbReference type="EMBL" id="UYG95503.1"/>
    </source>
</evidence>
<dbReference type="SUPFAM" id="SSF158472">
    <property type="entry name" value="HAMP domain-like"/>
    <property type="match status" value="1"/>
</dbReference>
<evidence type="ECO:0000256" key="1">
    <source>
        <dbReference type="ARBA" id="ARBA00000085"/>
    </source>
</evidence>
<dbReference type="Gene3D" id="1.10.287.130">
    <property type="match status" value="1"/>
</dbReference>
<protein>
    <recommendedName>
        <fullName evidence="3">histidine kinase</fullName>
        <ecNumber evidence="3">2.7.13.3</ecNumber>
    </recommendedName>
</protein>
<organism evidence="15 16">
    <name type="scientific">Cytobacillus firmus</name>
    <name type="common">Bacillus firmus</name>
    <dbReference type="NCBI Taxonomy" id="1399"/>
    <lineage>
        <taxon>Bacteria</taxon>
        <taxon>Bacillati</taxon>
        <taxon>Bacillota</taxon>
        <taxon>Bacilli</taxon>
        <taxon>Bacillales</taxon>
        <taxon>Bacillaceae</taxon>
        <taxon>Cytobacillus</taxon>
    </lineage>
</organism>
<name>A0AA46PIK5_CYTFI</name>
<dbReference type="CDD" id="cd06225">
    <property type="entry name" value="HAMP"/>
    <property type="match status" value="1"/>
</dbReference>
<dbReference type="CDD" id="cd00075">
    <property type="entry name" value="HATPase"/>
    <property type="match status" value="1"/>
</dbReference>
<evidence type="ECO:0000256" key="2">
    <source>
        <dbReference type="ARBA" id="ARBA00004651"/>
    </source>
</evidence>
<keyword evidence="12" id="KW-1133">Transmembrane helix</keyword>
<evidence type="ECO:0000256" key="4">
    <source>
        <dbReference type="ARBA" id="ARBA00022475"/>
    </source>
</evidence>
<keyword evidence="9" id="KW-0067">ATP-binding</keyword>
<evidence type="ECO:0000256" key="5">
    <source>
        <dbReference type="ARBA" id="ARBA00022553"/>
    </source>
</evidence>
<sequence length="464" mass="52274">MKKLSIKLGIVFFLIIFSLEIFMFFFLHAALVDSRIEEEFFSLQARGNAHRDILEKHFEPDTISHVTLMESEANTDVVITDINGQLLGSSVKSIDIQDHINRSDSDIPRDGEVVDDNWKEGKFISTVSPIDINGETSGKVFMFQETASIHSLIERLNRHFILTGLIAVFLTLIVIIFLSKGLAKPLIRMKEATSKISKGDFTISLPKNRSDELGDLANSISQLASDLNYLTQERNDFLASISHELRTPLTYIKGYADIVLKRNLSIEDRDKYLIIIHEEVNRLSDLIKDLFDLAKMDKNSFVIQKRPIDLTDFFLKIEQKFSPAFQEKELEFEVICPEGAVIIADPARLEQIIFNLLDNAIKHSSPGAKTILSINNKKKDVYINVRDNGKGIPEEDLPYILNRFYRVDKSRTRSLGGTGLGLAIVKELVLAHGGTIAVKSKEGIGTEFELVFKGADNIENDTIS</sequence>
<dbReference type="GO" id="GO:0016036">
    <property type="term" value="P:cellular response to phosphate starvation"/>
    <property type="evidence" value="ECO:0007669"/>
    <property type="project" value="TreeGrafter"/>
</dbReference>
<dbReference type="SMART" id="SM00304">
    <property type="entry name" value="HAMP"/>
    <property type="match status" value="1"/>
</dbReference>
<dbReference type="PANTHER" id="PTHR45453:SF1">
    <property type="entry name" value="PHOSPHATE REGULON SENSOR PROTEIN PHOR"/>
    <property type="match status" value="1"/>
</dbReference>
<evidence type="ECO:0000259" key="13">
    <source>
        <dbReference type="PROSITE" id="PS50109"/>
    </source>
</evidence>